<evidence type="ECO:0000256" key="2">
    <source>
        <dbReference type="ARBA" id="ARBA00022946"/>
    </source>
</evidence>
<organism evidence="3 4">
    <name type="scientific">Danaus plexippus plexippus</name>
    <dbReference type="NCBI Taxonomy" id="278856"/>
    <lineage>
        <taxon>Eukaryota</taxon>
        <taxon>Metazoa</taxon>
        <taxon>Ecdysozoa</taxon>
        <taxon>Arthropoda</taxon>
        <taxon>Hexapoda</taxon>
        <taxon>Insecta</taxon>
        <taxon>Pterygota</taxon>
        <taxon>Neoptera</taxon>
        <taxon>Endopterygota</taxon>
        <taxon>Lepidoptera</taxon>
        <taxon>Glossata</taxon>
        <taxon>Ditrysia</taxon>
        <taxon>Papilionoidea</taxon>
        <taxon>Nymphalidae</taxon>
        <taxon>Danainae</taxon>
        <taxon>Danaini</taxon>
        <taxon>Danaina</taxon>
        <taxon>Danaus</taxon>
        <taxon>Danaus</taxon>
    </lineage>
</organism>
<comment type="caution">
    <text evidence="3">The sequence shown here is derived from an EMBL/GenBank/DDBJ whole genome shotgun (WGS) entry which is preliminary data.</text>
</comment>
<dbReference type="InterPro" id="IPR003690">
    <property type="entry name" value="MTERF"/>
</dbReference>
<dbReference type="PANTHER" id="PTHR15437:SF6">
    <property type="entry name" value="TRANSCRIPTION TERMINATION FACTOR, MITOCHONDRIAL"/>
    <property type="match status" value="1"/>
</dbReference>
<name>A0A212F0R6_DANPL</name>
<accession>A0A212F0R6</accession>
<dbReference type="GO" id="GO:0003676">
    <property type="term" value="F:nucleic acid binding"/>
    <property type="evidence" value="ECO:0007669"/>
    <property type="project" value="InterPro"/>
</dbReference>
<keyword evidence="2" id="KW-0809">Transit peptide</keyword>
<dbReference type="InParanoid" id="A0A212F0R6"/>
<dbReference type="KEGG" id="dpl:KGM_214222"/>
<reference evidence="3 4" key="1">
    <citation type="journal article" date="2011" name="Cell">
        <title>The monarch butterfly genome yields insights into long-distance migration.</title>
        <authorList>
            <person name="Zhan S."/>
            <person name="Merlin C."/>
            <person name="Boore J.L."/>
            <person name="Reppert S.M."/>
        </authorList>
    </citation>
    <scope>NUCLEOTIDE SEQUENCE [LARGE SCALE GENOMIC DNA]</scope>
    <source>
        <strain evidence="3">F-2</strain>
    </source>
</reference>
<evidence type="ECO:0000313" key="3">
    <source>
        <dbReference type="EMBL" id="OWR47322.1"/>
    </source>
</evidence>
<dbReference type="EMBL" id="AGBW02011047">
    <property type="protein sequence ID" value="OWR47322.1"/>
    <property type="molecule type" value="Genomic_DNA"/>
</dbReference>
<evidence type="ECO:0000313" key="4">
    <source>
        <dbReference type="Proteomes" id="UP000007151"/>
    </source>
</evidence>
<keyword evidence="4" id="KW-1185">Reference proteome</keyword>
<dbReference type="eggNOG" id="ENOG502S44V">
    <property type="taxonomic scope" value="Eukaryota"/>
</dbReference>
<comment type="similarity">
    <text evidence="1">Belongs to the mTERF family.</text>
</comment>
<sequence>MGLFYIPDTSKAELISNLNFKSDADALPFLKLPVKTLIHIVKTTQNDVKCGYCENRLYYLSSHIKVPSPILSEQIVRRVFIYTLSFDWLENSLKVLLDMNVEGDRILRDLWVLKYHHKTIEERLVRVKNFGITNLYPWMVRCSESILNRYVEIFQETKNILGENMSTKMYLAERLNVSSELIEDMYVKAPALKTIRVTKLKKFLDFLIKEGFTVEDIAIKSRILAASQSTVKKRLSKLRSLGMTEINLNVLCRSRKDFQKYCESIDTSVKK</sequence>
<protein>
    <submittedName>
        <fullName evidence="3">Mitochondrial transcription termination factor</fullName>
    </submittedName>
</protein>
<evidence type="ECO:0000256" key="1">
    <source>
        <dbReference type="ARBA" id="ARBA00007692"/>
    </source>
</evidence>
<proteinExistence type="inferred from homology"/>
<dbReference type="InterPro" id="IPR038538">
    <property type="entry name" value="MTERF_sf"/>
</dbReference>
<dbReference type="Gene3D" id="1.25.70.10">
    <property type="entry name" value="Transcription termination factor 3, mitochondrial"/>
    <property type="match status" value="1"/>
</dbReference>
<dbReference type="STRING" id="278856.A0A212F0R6"/>
<dbReference type="GO" id="GO:0005759">
    <property type="term" value="C:mitochondrial matrix"/>
    <property type="evidence" value="ECO:0007669"/>
    <property type="project" value="TreeGrafter"/>
</dbReference>
<gene>
    <name evidence="3" type="ORF">KGM_214222</name>
</gene>
<dbReference type="FunCoup" id="A0A212F0R6">
    <property type="interactions" value="127"/>
</dbReference>
<dbReference type="PANTHER" id="PTHR15437">
    <property type="entry name" value="TRANSCRIPTION TERMINATION FACTOR, MITOCHONDRIAL"/>
    <property type="match status" value="1"/>
</dbReference>
<dbReference type="Proteomes" id="UP000007151">
    <property type="component" value="Unassembled WGS sequence"/>
</dbReference>
<dbReference type="AlphaFoldDB" id="A0A212F0R6"/>
<dbReference type="GO" id="GO:0006393">
    <property type="term" value="P:termination of mitochondrial transcription"/>
    <property type="evidence" value="ECO:0007669"/>
    <property type="project" value="TreeGrafter"/>
</dbReference>